<sequence length="374" mass="42099">MAPKRKAAALTQDISNTVDSAVPQPAVKAVDVDTAPAPAQASSTENSDDSDVPDGFIQLNGQKSELWSRAALKRVDELGVEADKRNPDLHEMHIYEDFYGYALLDLVEHEIRAFNTKFNKDPKGLETWQTLEAVTFFLANEDRSIVMVDDSERVQAFVEVFVAAWHTLAQKLHTAKPSLLIAERIPNVSNVLLTVCKMVQEWEGPLGPLNSFEITSLLRTMLCRDGLPFAPKKSRILSSEDDDGDETEVDEDGDKVDVIQIWRPAVKRQKTDGGEDKTDDAPKGTLEVIKKKKPKVDMEEKDIKGLAKLTFRKAMNTLHAEGSSYQFTRLWRDYVREHANYKPGFICVGQEYDLTQWPAHELAKFKFDNMDSDG</sequence>
<evidence type="ECO:0000256" key="1">
    <source>
        <dbReference type="SAM" id="MobiDB-lite"/>
    </source>
</evidence>
<reference evidence="2 3" key="1">
    <citation type="journal article" date="2016" name="Mol. Biol. Evol.">
        <title>Comparative Genomics of Early-Diverging Mushroom-Forming Fungi Provides Insights into the Origins of Lignocellulose Decay Capabilities.</title>
        <authorList>
            <person name="Nagy L.G."/>
            <person name="Riley R."/>
            <person name="Tritt A."/>
            <person name="Adam C."/>
            <person name="Daum C."/>
            <person name="Floudas D."/>
            <person name="Sun H."/>
            <person name="Yadav J.S."/>
            <person name="Pangilinan J."/>
            <person name="Larsson K.H."/>
            <person name="Matsuura K."/>
            <person name="Barry K."/>
            <person name="Labutti K."/>
            <person name="Kuo R."/>
            <person name="Ohm R.A."/>
            <person name="Bhattacharya S.S."/>
            <person name="Shirouzu T."/>
            <person name="Yoshinaga Y."/>
            <person name="Martin F.M."/>
            <person name="Grigoriev I.V."/>
            <person name="Hibbett D.S."/>
        </authorList>
    </citation>
    <scope>NUCLEOTIDE SEQUENCE [LARGE SCALE GENOMIC DNA]</scope>
    <source>
        <strain evidence="2 3">HHB12029</strain>
    </source>
</reference>
<dbReference type="OrthoDB" id="10037289at2759"/>
<organism evidence="2 3">
    <name type="scientific">Exidia glandulosa HHB12029</name>
    <dbReference type="NCBI Taxonomy" id="1314781"/>
    <lineage>
        <taxon>Eukaryota</taxon>
        <taxon>Fungi</taxon>
        <taxon>Dikarya</taxon>
        <taxon>Basidiomycota</taxon>
        <taxon>Agaricomycotina</taxon>
        <taxon>Agaricomycetes</taxon>
        <taxon>Auriculariales</taxon>
        <taxon>Exidiaceae</taxon>
        <taxon>Exidia</taxon>
    </lineage>
</organism>
<dbReference type="InParanoid" id="A0A165C158"/>
<dbReference type="EMBL" id="KV426379">
    <property type="protein sequence ID" value="KZV81623.1"/>
    <property type="molecule type" value="Genomic_DNA"/>
</dbReference>
<feature type="region of interest" description="Disordered" evidence="1">
    <location>
        <begin position="29"/>
        <end position="52"/>
    </location>
</feature>
<name>A0A165C158_EXIGL</name>
<evidence type="ECO:0000313" key="2">
    <source>
        <dbReference type="EMBL" id="KZV81623.1"/>
    </source>
</evidence>
<keyword evidence="3" id="KW-1185">Reference proteome</keyword>
<accession>A0A165C158</accession>
<protein>
    <submittedName>
        <fullName evidence="2">Uncharacterized protein</fullName>
    </submittedName>
</protein>
<evidence type="ECO:0000313" key="3">
    <source>
        <dbReference type="Proteomes" id="UP000077266"/>
    </source>
</evidence>
<gene>
    <name evidence="2" type="ORF">EXIGLDRAFT_844469</name>
</gene>
<proteinExistence type="predicted"/>
<dbReference type="AlphaFoldDB" id="A0A165C158"/>
<dbReference type="Proteomes" id="UP000077266">
    <property type="component" value="Unassembled WGS sequence"/>
</dbReference>